<reference evidence="8" key="1">
    <citation type="submission" date="2016-09" db="EMBL/GenBank/DDBJ databases">
        <authorList>
            <person name="Wan X."/>
            <person name="Hou S."/>
        </authorList>
    </citation>
    <scope>NUCLEOTIDE SEQUENCE [LARGE SCALE GENOMIC DNA]</scope>
    <source>
        <strain evidence="8">KH87</strain>
    </source>
</reference>
<keyword evidence="8" id="KW-1185">Reference proteome</keyword>
<proteinExistence type="inferred from homology"/>
<organism evidence="7 8">
    <name type="scientific">Rheinheimera salexigens</name>
    <dbReference type="NCBI Taxonomy" id="1628148"/>
    <lineage>
        <taxon>Bacteria</taxon>
        <taxon>Pseudomonadati</taxon>
        <taxon>Pseudomonadota</taxon>
        <taxon>Gammaproteobacteria</taxon>
        <taxon>Chromatiales</taxon>
        <taxon>Chromatiaceae</taxon>
        <taxon>Rheinheimera</taxon>
    </lineage>
</organism>
<dbReference type="AlphaFoldDB" id="A0A1E7Q7U4"/>
<dbReference type="InterPro" id="IPR036249">
    <property type="entry name" value="Thioredoxin-like_sf"/>
</dbReference>
<accession>A0A1E7Q7U4</accession>
<evidence type="ECO:0000256" key="5">
    <source>
        <dbReference type="RuleBase" id="RU000499"/>
    </source>
</evidence>
<dbReference type="FunFam" id="3.40.30.10:FF:000010">
    <property type="entry name" value="Glutathione peroxidase"/>
    <property type="match status" value="1"/>
</dbReference>
<dbReference type="EMBL" id="MKEK01000001">
    <property type="protein sequence ID" value="OEY70239.1"/>
    <property type="molecule type" value="Genomic_DNA"/>
</dbReference>
<evidence type="ECO:0000256" key="4">
    <source>
        <dbReference type="PIRSR" id="PIRSR000303-1"/>
    </source>
</evidence>
<dbReference type="PROSITE" id="PS51352">
    <property type="entry name" value="THIOREDOXIN_2"/>
    <property type="match status" value="1"/>
</dbReference>
<sequence>MTNIYQFSVDNAQGENVPLQQFENKVLLIVNTASECGFTPQYAQLEALHQTYKDRGLVILAFPCNQFGKQEPGANKDIQQFCQLNYGVNFPVMAKVEVNGPETAPLFDYLKSQARGVLKTRAIKWNFTKFLVNKQGEVIKRYAPRTKPSSMTAAIDQLLIK</sequence>
<dbReference type="InterPro" id="IPR029760">
    <property type="entry name" value="GPX_CS"/>
</dbReference>
<comment type="caution">
    <text evidence="7">The sequence shown here is derived from an EMBL/GenBank/DDBJ whole genome shotgun (WGS) entry which is preliminary data.</text>
</comment>
<feature type="domain" description="Thioredoxin" evidence="6">
    <location>
        <begin position="1"/>
        <end position="160"/>
    </location>
</feature>
<dbReference type="RefSeq" id="WP_070049793.1">
    <property type="nucleotide sequence ID" value="NZ_CBCSDO010000008.1"/>
</dbReference>
<dbReference type="GO" id="GO:0004601">
    <property type="term" value="F:peroxidase activity"/>
    <property type="evidence" value="ECO:0007669"/>
    <property type="project" value="UniProtKB-KW"/>
</dbReference>
<dbReference type="Gene3D" id="3.40.30.10">
    <property type="entry name" value="Glutaredoxin"/>
    <property type="match status" value="1"/>
</dbReference>
<gene>
    <name evidence="7" type="ORF">BI198_12185</name>
</gene>
<dbReference type="PROSITE" id="PS00460">
    <property type="entry name" value="GLUTATHIONE_PEROXID_1"/>
    <property type="match status" value="1"/>
</dbReference>
<dbReference type="PIRSF" id="PIRSF000303">
    <property type="entry name" value="Glutathion_perox"/>
    <property type="match status" value="1"/>
</dbReference>
<dbReference type="OrthoDB" id="9785502at2"/>
<comment type="similarity">
    <text evidence="1 5">Belongs to the glutathione peroxidase family.</text>
</comment>
<dbReference type="Pfam" id="PF00255">
    <property type="entry name" value="GSHPx"/>
    <property type="match status" value="1"/>
</dbReference>
<dbReference type="InterPro" id="IPR013766">
    <property type="entry name" value="Thioredoxin_domain"/>
</dbReference>
<evidence type="ECO:0000256" key="1">
    <source>
        <dbReference type="ARBA" id="ARBA00006926"/>
    </source>
</evidence>
<dbReference type="SUPFAM" id="SSF52833">
    <property type="entry name" value="Thioredoxin-like"/>
    <property type="match status" value="1"/>
</dbReference>
<evidence type="ECO:0000313" key="8">
    <source>
        <dbReference type="Proteomes" id="UP000242258"/>
    </source>
</evidence>
<dbReference type="CDD" id="cd00340">
    <property type="entry name" value="GSH_Peroxidase"/>
    <property type="match status" value="1"/>
</dbReference>
<evidence type="ECO:0000313" key="7">
    <source>
        <dbReference type="EMBL" id="OEY70239.1"/>
    </source>
</evidence>
<dbReference type="PROSITE" id="PS51355">
    <property type="entry name" value="GLUTATHIONE_PEROXID_3"/>
    <property type="match status" value="1"/>
</dbReference>
<keyword evidence="2 5" id="KW-0575">Peroxidase</keyword>
<dbReference type="PANTHER" id="PTHR11592">
    <property type="entry name" value="GLUTATHIONE PEROXIDASE"/>
    <property type="match status" value="1"/>
</dbReference>
<dbReference type="InterPro" id="IPR029759">
    <property type="entry name" value="GPX_AS"/>
</dbReference>
<dbReference type="InterPro" id="IPR000889">
    <property type="entry name" value="Glutathione_peroxidase"/>
</dbReference>
<protein>
    <recommendedName>
        <fullName evidence="5">Glutathione peroxidase</fullName>
    </recommendedName>
</protein>
<dbReference type="Proteomes" id="UP000242258">
    <property type="component" value="Unassembled WGS sequence"/>
</dbReference>
<keyword evidence="3 5" id="KW-0560">Oxidoreductase</keyword>
<dbReference type="GO" id="GO:0034599">
    <property type="term" value="P:cellular response to oxidative stress"/>
    <property type="evidence" value="ECO:0007669"/>
    <property type="project" value="TreeGrafter"/>
</dbReference>
<name>A0A1E7Q7U4_9GAMM</name>
<evidence type="ECO:0000259" key="6">
    <source>
        <dbReference type="PROSITE" id="PS51352"/>
    </source>
</evidence>
<evidence type="ECO:0000256" key="2">
    <source>
        <dbReference type="ARBA" id="ARBA00022559"/>
    </source>
</evidence>
<dbReference type="STRING" id="1628148.BI198_12185"/>
<evidence type="ECO:0000256" key="3">
    <source>
        <dbReference type="ARBA" id="ARBA00023002"/>
    </source>
</evidence>
<dbReference type="PRINTS" id="PR01011">
    <property type="entry name" value="GLUTPROXDASE"/>
</dbReference>
<dbReference type="PROSITE" id="PS00763">
    <property type="entry name" value="GLUTATHIONE_PEROXID_2"/>
    <property type="match status" value="1"/>
</dbReference>
<dbReference type="PANTHER" id="PTHR11592:SF78">
    <property type="entry name" value="GLUTATHIONE PEROXIDASE"/>
    <property type="match status" value="1"/>
</dbReference>
<feature type="active site" evidence="4">
    <location>
        <position position="36"/>
    </location>
</feature>